<keyword evidence="3" id="KW-1185">Reference proteome</keyword>
<accession>A0A8E2AS12</accession>
<evidence type="ECO:0000313" key="2">
    <source>
        <dbReference type="EMBL" id="OCH89898.1"/>
    </source>
</evidence>
<dbReference type="AlphaFoldDB" id="A0A8E2AS12"/>
<name>A0A8E2AS12_9APHY</name>
<dbReference type="EMBL" id="KV722416">
    <property type="protein sequence ID" value="OCH89898.1"/>
    <property type="molecule type" value="Genomic_DNA"/>
</dbReference>
<dbReference type="OrthoDB" id="2692640at2759"/>
<gene>
    <name evidence="2" type="ORF">OBBRIDRAFT_804335</name>
</gene>
<feature type="compositionally biased region" description="Basic and acidic residues" evidence="1">
    <location>
        <begin position="291"/>
        <end position="306"/>
    </location>
</feature>
<reference evidence="2 3" key="1">
    <citation type="submission" date="2016-07" db="EMBL/GenBank/DDBJ databases">
        <title>Draft genome of the white-rot fungus Obba rivulosa 3A-2.</title>
        <authorList>
            <consortium name="DOE Joint Genome Institute"/>
            <person name="Miettinen O."/>
            <person name="Riley R."/>
            <person name="Acob R."/>
            <person name="Barry K."/>
            <person name="Cullen D."/>
            <person name="De Vries R."/>
            <person name="Hainaut M."/>
            <person name="Hatakka A."/>
            <person name="Henrissat B."/>
            <person name="Hilden K."/>
            <person name="Kuo R."/>
            <person name="Labutti K."/>
            <person name="Lipzen A."/>
            <person name="Makela M.R."/>
            <person name="Sandor L."/>
            <person name="Spatafora J.W."/>
            <person name="Grigoriev I.V."/>
            <person name="Hibbett D.S."/>
        </authorList>
    </citation>
    <scope>NUCLEOTIDE SEQUENCE [LARGE SCALE GENOMIC DNA]</scope>
    <source>
        <strain evidence="2 3">3A-2</strain>
    </source>
</reference>
<feature type="region of interest" description="Disordered" evidence="1">
    <location>
        <begin position="19"/>
        <end position="50"/>
    </location>
</feature>
<dbReference type="Proteomes" id="UP000250043">
    <property type="component" value="Unassembled WGS sequence"/>
</dbReference>
<protein>
    <submittedName>
        <fullName evidence="2">Uncharacterized protein</fullName>
    </submittedName>
</protein>
<sequence>MSHNLASLLHDAKTALATNSSVQVRTPQSRSDSYIDSRRSSSPSDPGSCLSELLQTSENTGEVEPYLHSTANDPNVHAREWDGSVDAMTFIRTRRRAVLSCEECKKRKTQEAALRPQGVCREELDRLHARLDVLESILSSWTAGHPNIAHPSGNTVLVDPAVTTANTSTVIITPYNNYSVAAGHQLISSAPQGNGDASGYVYCLFRSFKKKAESVKRSRKFAYLSAMSKPNPKFGFREGKKTVRHPLAELSHQSRILLLLAFYTRFNLAPFTSLFRFLTSLFHSSPMGKQNNRDEAKEAKDTDPDSRQTWNNRPERTTCILQHLSTVAIDRHVICGGQSVAVAKELNVSTNTTLKSKALSYRDIAISVFTHPNKLETIRNHCLRYPEYWGKKVNNHVVVPTPG</sequence>
<evidence type="ECO:0000256" key="1">
    <source>
        <dbReference type="SAM" id="MobiDB-lite"/>
    </source>
</evidence>
<feature type="compositionally biased region" description="Polar residues" evidence="1">
    <location>
        <begin position="19"/>
        <end position="28"/>
    </location>
</feature>
<feature type="region of interest" description="Disordered" evidence="1">
    <location>
        <begin position="286"/>
        <end position="314"/>
    </location>
</feature>
<proteinExistence type="predicted"/>
<evidence type="ECO:0000313" key="3">
    <source>
        <dbReference type="Proteomes" id="UP000250043"/>
    </source>
</evidence>
<organism evidence="2 3">
    <name type="scientific">Obba rivulosa</name>
    <dbReference type="NCBI Taxonomy" id="1052685"/>
    <lineage>
        <taxon>Eukaryota</taxon>
        <taxon>Fungi</taxon>
        <taxon>Dikarya</taxon>
        <taxon>Basidiomycota</taxon>
        <taxon>Agaricomycotina</taxon>
        <taxon>Agaricomycetes</taxon>
        <taxon>Polyporales</taxon>
        <taxon>Gelatoporiaceae</taxon>
        <taxon>Obba</taxon>
    </lineage>
</organism>